<gene>
    <name evidence="6" type="ORF">US31_C0003G0015</name>
</gene>
<comment type="caution">
    <text evidence="6">The sequence shown here is derived from an EMBL/GenBank/DDBJ whole genome shotgun (WGS) entry which is preliminary data.</text>
</comment>
<dbReference type="InterPro" id="IPR040449">
    <property type="entry name" value="Peptidase_S66_N"/>
</dbReference>
<dbReference type="Gene3D" id="3.50.30.60">
    <property type="entry name" value="LD-carboxypeptidase A C-terminal domain-like"/>
    <property type="match status" value="1"/>
</dbReference>
<evidence type="ECO:0000259" key="4">
    <source>
        <dbReference type="Pfam" id="PF02016"/>
    </source>
</evidence>
<evidence type="ECO:0000259" key="5">
    <source>
        <dbReference type="Pfam" id="PF17676"/>
    </source>
</evidence>
<feature type="domain" description="LD-carboxypeptidase N-terminal" evidence="4">
    <location>
        <begin position="16"/>
        <end position="135"/>
    </location>
</feature>
<dbReference type="PANTHER" id="PTHR30237:SF4">
    <property type="entry name" value="LD-CARBOXYPEPTIDASE C-TERMINAL DOMAIN-CONTAINING PROTEIN"/>
    <property type="match status" value="1"/>
</dbReference>
<dbReference type="SUPFAM" id="SSF141986">
    <property type="entry name" value="LD-carboxypeptidase A C-terminal domain-like"/>
    <property type="match status" value="1"/>
</dbReference>
<dbReference type="Proteomes" id="UP000034508">
    <property type="component" value="Unassembled WGS sequence"/>
</dbReference>
<dbReference type="InterPro" id="IPR027478">
    <property type="entry name" value="LdcA_N"/>
</dbReference>
<evidence type="ECO:0000256" key="3">
    <source>
        <dbReference type="PIRSR" id="PIRSR028757-1"/>
    </source>
</evidence>
<dbReference type="CDD" id="cd07062">
    <property type="entry name" value="Peptidase_S66_mccF_like"/>
    <property type="match status" value="1"/>
</dbReference>
<dbReference type="InterPro" id="IPR027461">
    <property type="entry name" value="Carboxypeptidase_A_C_sf"/>
</dbReference>
<dbReference type="EMBL" id="LBSM01000003">
    <property type="protein sequence ID" value="KKQ18586.1"/>
    <property type="molecule type" value="Genomic_DNA"/>
</dbReference>
<evidence type="ECO:0000313" key="7">
    <source>
        <dbReference type="Proteomes" id="UP000034508"/>
    </source>
</evidence>
<feature type="active site" description="Charge relay system" evidence="3">
    <location>
        <position position="240"/>
    </location>
</feature>
<dbReference type="Gene3D" id="3.40.50.10740">
    <property type="entry name" value="Class I glutamine amidotransferase-like"/>
    <property type="match status" value="1"/>
</dbReference>
<dbReference type="InterPro" id="IPR040921">
    <property type="entry name" value="Peptidase_S66C"/>
</dbReference>
<dbReference type="SUPFAM" id="SSF52317">
    <property type="entry name" value="Class I glutamine amidotransferase-like"/>
    <property type="match status" value="1"/>
</dbReference>
<dbReference type="InterPro" id="IPR003507">
    <property type="entry name" value="S66_fam"/>
</dbReference>
<evidence type="ECO:0008006" key="8">
    <source>
        <dbReference type="Google" id="ProtNLM"/>
    </source>
</evidence>
<organism evidence="6 7">
    <name type="scientific">Berkelbacteria bacterium GW2011_GWA1_36_9</name>
    <dbReference type="NCBI Taxonomy" id="1618331"/>
    <lineage>
        <taxon>Bacteria</taxon>
        <taxon>Candidatus Berkelbacteria</taxon>
    </lineage>
</organism>
<evidence type="ECO:0000313" key="6">
    <source>
        <dbReference type="EMBL" id="KKQ18586.1"/>
    </source>
</evidence>
<evidence type="ECO:0000256" key="1">
    <source>
        <dbReference type="ARBA" id="ARBA00010233"/>
    </source>
</evidence>
<protein>
    <recommendedName>
        <fullName evidence="8">Peptidase U61 LD-carboxypeptidase A</fullName>
    </recommendedName>
</protein>
<proteinExistence type="inferred from homology"/>
<accession>A0A0G0IRG2</accession>
<dbReference type="PIRSF" id="PIRSF028757">
    <property type="entry name" value="LD-carboxypeptidase"/>
    <property type="match status" value="1"/>
</dbReference>
<feature type="domain" description="LD-carboxypeptidase C-terminal" evidence="5">
    <location>
        <begin position="209"/>
        <end position="328"/>
    </location>
</feature>
<dbReference type="Pfam" id="PF17676">
    <property type="entry name" value="Peptidase_S66C"/>
    <property type="match status" value="1"/>
</dbReference>
<dbReference type="GO" id="GO:0016787">
    <property type="term" value="F:hydrolase activity"/>
    <property type="evidence" value="ECO:0007669"/>
    <property type="project" value="UniProtKB-KW"/>
</dbReference>
<feature type="active site" description="Charge relay system" evidence="3">
    <location>
        <position position="315"/>
    </location>
</feature>
<feature type="active site" description="Nucleophile" evidence="3">
    <location>
        <position position="115"/>
    </location>
</feature>
<reference evidence="6 7" key="1">
    <citation type="journal article" date="2015" name="Nature">
        <title>rRNA introns, odd ribosomes, and small enigmatic genomes across a large radiation of phyla.</title>
        <authorList>
            <person name="Brown C.T."/>
            <person name="Hug L.A."/>
            <person name="Thomas B.C."/>
            <person name="Sharon I."/>
            <person name="Castelle C.J."/>
            <person name="Singh A."/>
            <person name="Wilkins M.J."/>
            <person name="Williams K.H."/>
            <person name="Banfield J.F."/>
        </authorList>
    </citation>
    <scope>NUCLEOTIDE SEQUENCE [LARGE SCALE GENOMIC DNA]</scope>
</reference>
<comment type="similarity">
    <text evidence="1">Belongs to the peptidase S66 family.</text>
</comment>
<name>A0A0G0IRG2_9BACT</name>
<keyword evidence="2" id="KW-0378">Hydrolase</keyword>
<dbReference type="AlphaFoldDB" id="A0A0G0IRG2"/>
<evidence type="ECO:0000256" key="2">
    <source>
        <dbReference type="ARBA" id="ARBA00022801"/>
    </source>
</evidence>
<dbReference type="Pfam" id="PF02016">
    <property type="entry name" value="Peptidase_S66"/>
    <property type="match status" value="1"/>
</dbReference>
<dbReference type="PANTHER" id="PTHR30237">
    <property type="entry name" value="MURAMOYLTETRAPEPTIDE CARBOXYPEPTIDASE"/>
    <property type="match status" value="1"/>
</dbReference>
<dbReference type="InterPro" id="IPR029062">
    <property type="entry name" value="Class_I_gatase-like"/>
</dbReference>
<sequence length="345" mass="39087">MKDLIKPNTLKRGDTIGFVSTSSPMAGLVNHRVKAAVKMIEELGFNVKIGNNALKVNSYIAGTGRERAEDINTFFRNNEIKAIISFIGGNHSNQTLEYLDFELIKNHPKILMGYSDTTVLELAILSQTGLVTFYGPSALNQFAENPKMLSYTEEYFKKAVMSNQPIGKVSPSLKWTDEILDWFKKDDQKRARKMRKNNGWQWLFEGKAEGPIMGGCITSMMHLRGTKYWPDFFGSILFWEIPESSNDFTKGKKPEDIDACLTDLELSGVFKQIKGMIIGRPFGYSKKQIEELIKIIKTHTKDYKFLVLFGVDIGHTDPMITLPQGVRVLIDSSKNIFEFVEKGTK</sequence>